<evidence type="ECO:0000313" key="6">
    <source>
        <dbReference type="EMBL" id="KAF2008725.1"/>
    </source>
</evidence>
<dbReference type="CDD" id="cd12148">
    <property type="entry name" value="fungal_TF_MHR"/>
    <property type="match status" value="1"/>
</dbReference>
<dbReference type="GO" id="GO:0006351">
    <property type="term" value="P:DNA-templated transcription"/>
    <property type="evidence" value="ECO:0007669"/>
    <property type="project" value="InterPro"/>
</dbReference>
<dbReference type="GO" id="GO:0008270">
    <property type="term" value="F:zinc ion binding"/>
    <property type="evidence" value="ECO:0007669"/>
    <property type="project" value="InterPro"/>
</dbReference>
<dbReference type="InterPro" id="IPR001138">
    <property type="entry name" value="Zn2Cys6_DnaBD"/>
</dbReference>
<dbReference type="Gene3D" id="4.10.240.10">
    <property type="entry name" value="Zn(2)-C6 fungal-type DNA-binding domain"/>
    <property type="match status" value="1"/>
</dbReference>
<evidence type="ECO:0000256" key="2">
    <source>
        <dbReference type="ARBA" id="ARBA00022723"/>
    </source>
</evidence>
<dbReference type="Pfam" id="PF00172">
    <property type="entry name" value="Zn_clus"/>
    <property type="match status" value="1"/>
</dbReference>
<dbReference type="PROSITE" id="PS50048">
    <property type="entry name" value="ZN2_CY6_FUNGAL_2"/>
    <property type="match status" value="1"/>
</dbReference>
<keyword evidence="7" id="KW-1185">Reference proteome</keyword>
<evidence type="ECO:0000256" key="3">
    <source>
        <dbReference type="ARBA" id="ARBA00023242"/>
    </source>
</evidence>
<dbReference type="GO" id="GO:0000981">
    <property type="term" value="F:DNA-binding transcription factor activity, RNA polymerase II-specific"/>
    <property type="evidence" value="ECO:0007669"/>
    <property type="project" value="InterPro"/>
</dbReference>
<dbReference type="InterPro" id="IPR050613">
    <property type="entry name" value="Sec_Metabolite_Reg"/>
</dbReference>
<feature type="compositionally biased region" description="Polar residues" evidence="4">
    <location>
        <begin position="379"/>
        <end position="393"/>
    </location>
</feature>
<proteinExistence type="predicted"/>
<dbReference type="SMART" id="SM00066">
    <property type="entry name" value="GAL4"/>
    <property type="match status" value="1"/>
</dbReference>
<dbReference type="SUPFAM" id="SSF57701">
    <property type="entry name" value="Zn2/Cys6 DNA-binding domain"/>
    <property type="match status" value="1"/>
</dbReference>
<protein>
    <recommendedName>
        <fullName evidence="5">Zn(2)-C6 fungal-type domain-containing protein</fullName>
    </recommendedName>
</protein>
<dbReference type="PROSITE" id="PS00463">
    <property type="entry name" value="ZN2_CY6_FUNGAL_1"/>
    <property type="match status" value="1"/>
</dbReference>
<evidence type="ECO:0000313" key="7">
    <source>
        <dbReference type="Proteomes" id="UP000799778"/>
    </source>
</evidence>
<dbReference type="AlphaFoldDB" id="A0A6A5X6T5"/>
<dbReference type="InterPro" id="IPR036864">
    <property type="entry name" value="Zn2-C6_fun-type_DNA-bd_sf"/>
</dbReference>
<dbReference type="PANTHER" id="PTHR31001">
    <property type="entry name" value="UNCHARACTERIZED TRANSCRIPTIONAL REGULATORY PROTEIN"/>
    <property type="match status" value="1"/>
</dbReference>
<feature type="region of interest" description="Disordered" evidence="4">
    <location>
        <begin position="372"/>
        <end position="393"/>
    </location>
</feature>
<dbReference type="Proteomes" id="UP000799778">
    <property type="component" value="Unassembled WGS sequence"/>
</dbReference>
<evidence type="ECO:0000256" key="1">
    <source>
        <dbReference type="ARBA" id="ARBA00004123"/>
    </source>
</evidence>
<dbReference type="Pfam" id="PF04082">
    <property type="entry name" value="Fungal_trans"/>
    <property type="match status" value="1"/>
</dbReference>
<organism evidence="6 7">
    <name type="scientific">Aaosphaeria arxii CBS 175.79</name>
    <dbReference type="NCBI Taxonomy" id="1450172"/>
    <lineage>
        <taxon>Eukaryota</taxon>
        <taxon>Fungi</taxon>
        <taxon>Dikarya</taxon>
        <taxon>Ascomycota</taxon>
        <taxon>Pezizomycotina</taxon>
        <taxon>Dothideomycetes</taxon>
        <taxon>Pleosporomycetidae</taxon>
        <taxon>Pleosporales</taxon>
        <taxon>Pleosporales incertae sedis</taxon>
        <taxon>Aaosphaeria</taxon>
    </lineage>
</organism>
<name>A0A6A5X6T5_9PLEO</name>
<dbReference type="EMBL" id="ML978081">
    <property type="protein sequence ID" value="KAF2008725.1"/>
    <property type="molecule type" value="Genomic_DNA"/>
</dbReference>
<feature type="domain" description="Zn(2)-C6 fungal-type" evidence="5">
    <location>
        <begin position="40"/>
        <end position="71"/>
    </location>
</feature>
<sequence>MTDSRLSTSVQSLQSGIIVWPAKEPDQNTSRPQRARLVLSCEQCHKSKIRCNRRRPCNRCTKAGREEHCTYQSAPKNLGQSSPATDSSPKIFDPSLFALYLDGKARSSTITRWAKLVSEFREGREYFFGIHPDFRDTFQKVQDLAQLYPTPREGSFPFGDGSVGEDTMSRYLSHIPDKRQCNLLLDNYLRTIETIFPLWHHGMLENQFRAFCDDPNKVDASWFSQFCMMLSVSCWTAPAWMQSQFDVNLRELSWALLEIAEKALKQWELFDLPDIATIRSLCLMAIAKMFEIVPMSSLSSLATIMGMVVRTAMMHSMHRDPKWFTHMPKEEVVTRRKMWTTIVFLDLYTAIDVGLPTLVRATDYDTGAIPSYSEEADTECTSNSSDSPTASQTDPAFPHFQSLLSRTFASASFIINTVNSVRPTIPFSAVLHHDKILRVLLAEASNLPLEPLGSMNSEGYILATPSDPLFQKILLEIYIRRLLLTLHQPYARAEGDWATYEKSHWAVLECSLALLNYHQKLVDIMQPSNASWLGDLFGISFNIASIYVALGLRRNEFTFGAEQGAAGGVVEEVAAKEIAWGALRKSTDLFREQLPHSLNAFKFYMGSVFLIAGLEALEDGGEAVFLERMNEAAMRIVEETHAASLYLVERCYNTFDHETT</sequence>
<dbReference type="GO" id="GO:0005634">
    <property type="term" value="C:nucleus"/>
    <property type="evidence" value="ECO:0007669"/>
    <property type="project" value="UniProtKB-SubCell"/>
</dbReference>
<dbReference type="GO" id="GO:0003677">
    <property type="term" value="F:DNA binding"/>
    <property type="evidence" value="ECO:0007669"/>
    <property type="project" value="InterPro"/>
</dbReference>
<evidence type="ECO:0000256" key="4">
    <source>
        <dbReference type="SAM" id="MobiDB-lite"/>
    </source>
</evidence>
<keyword evidence="3" id="KW-0539">Nucleus</keyword>
<comment type="subcellular location">
    <subcellularLocation>
        <location evidence="1">Nucleus</location>
    </subcellularLocation>
</comment>
<accession>A0A6A5X6T5</accession>
<dbReference type="GeneID" id="54283692"/>
<reference evidence="6" key="1">
    <citation type="journal article" date="2020" name="Stud. Mycol.">
        <title>101 Dothideomycetes genomes: a test case for predicting lifestyles and emergence of pathogens.</title>
        <authorList>
            <person name="Haridas S."/>
            <person name="Albert R."/>
            <person name="Binder M."/>
            <person name="Bloem J."/>
            <person name="Labutti K."/>
            <person name="Salamov A."/>
            <person name="Andreopoulos B."/>
            <person name="Baker S."/>
            <person name="Barry K."/>
            <person name="Bills G."/>
            <person name="Bluhm B."/>
            <person name="Cannon C."/>
            <person name="Castanera R."/>
            <person name="Culley D."/>
            <person name="Daum C."/>
            <person name="Ezra D."/>
            <person name="Gonzalez J."/>
            <person name="Henrissat B."/>
            <person name="Kuo A."/>
            <person name="Liang C."/>
            <person name="Lipzen A."/>
            <person name="Lutzoni F."/>
            <person name="Magnuson J."/>
            <person name="Mondo S."/>
            <person name="Nolan M."/>
            <person name="Ohm R."/>
            <person name="Pangilinan J."/>
            <person name="Park H.-J."/>
            <person name="Ramirez L."/>
            <person name="Alfaro M."/>
            <person name="Sun H."/>
            <person name="Tritt A."/>
            <person name="Yoshinaga Y."/>
            <person name="Zwiers L.-H."/>
            <person name="Turgeon B."/>
            <person name="Goodwin S."/>
            <person name="Spatafora J."/>
            <person name="Crous P."/>
            <person name="Grigoriev I."/>
        </authorList>
    </citation>
    <scope>NUCLEOTIDE SEQUENCE</scope>
    <source>
        <strain evidence="6">CBS 175.79</strain>
    </source>
</reference>
<dbReference type="PANTHER" id="PTHR31001:SF58">
    <property type="entry name" value="ZN(II)2CYS6 TRANSCRIPTION FACTOR (EUROFUNG)"/>
    <property type="match status" value="1"/>
</dbReference>
<dbReference type="InterPro" id="IPR007219">
    <property type="entry name" value="XnlR_reg_dom"/>
</dbReference>
<gene>
    <name evidence="6" type="ORF">BU24DRAFT_415475</name>
</gene>
<dbReference type="RefSeq" id="XP_033377064.1">
    <property type="nucleotide sequence ID" value="XM_033526295.1"/>
</dbReference>
<keyword evidence="2" id="KW-0479">Metal-binding</keyword>
<dbReference type="OrthoDB" id="4337792at2759"/>
<evidence type="ECO:0000259" key="5">
    <source>
        <dbReference type="PROSITE" id="PS50048"/>
    </source>
</evidence>